<evidence type="ECO:0000313" key="3">
    <source>
        <dbReference type="EMBL" id="PRY21876.1"/>
    </source>
</evidence>
<reference evidence="3 4" key="1">
    <citation type="submission" date="2018-03" db="EMBL/GenBank/DDBJ databases">
        <title>Genomic Encyclopedia of Archaeal and Bacterial Type Strains, Phase II (KMG-II): from individual species to whole genera.</title>
        <authorList>
            <person name="Goeker M."/>
        </authorList>
    </citation>
    <scope>NUCLEOTIDE SEQUENCE [LARGE SCALE GENOMIC DNA]</scope>
    <source>
        <strain evidence="3 4">DSM 29328</strain>
    </source>
</reference>
<keyword evidence="4" id="KW-1185">Reference proteome</keyword>
<name>A0A2T0RL03_9RHOB</name>
<evidence type="ECO:0000256" key="2">
    <source>
        <dbReference type="ARBA" id="ARBA00023239"/>
    </source>
</evidence>
<comment type="caution">
    <text evidence="3">The sequence shown here is derived from an EMBL/GenBank/DDBJ whole genome shotgun (WGS) entry which is preliminary data.</text>
</comment>
<organism evidence="3 4">
    <name type="scientific">Aliiruegeria haliotis</name>
    <dbReference type="NCBI Taxonomy" id="1280846"/>
    <lineage>
        <taxon>Bacteria</taxon>
        <taxon>Pseudomonadati</taxon>
        <taxon>Pseudomonadota</taxon>
        <taxon>Alphaproteobacteria</taxon>
        <taxon>Rhodobacterales</taxon>
        <taxon>Roseobacteraceae</taxon>
        <taxon>Aliiruegeria</taxon>
    </lineage>
</organism>
<evidence type="ECO:0000313" key="4">
    <source>
        <dbReference type="Proteomes" id="UP000239480"/>
    </source>
</evidence>
<dbReference type="RefSeq" id="WP_106206466.1">
    <property type="nucleotide sequence ID" value="NZ_PVTD01000008.1"/>
</dbReference>
<gene>
    <name evidence="3" type="ORF">CLV78_108148</name>
</gene>
<evidence type="ECO:0000256" key="1">
    <source>
        <dbReference type="ARBA" id="ARBA00022723"/>
    </source>
</evidence>
<protein>
    <submittedName>
        <fullName evidence="3">Sirohydrochlorin ferrochelatase</fullName>
    </submittedName>
</protein>
<dbReference type="GO" id="GO:0046872">
    <property type="term" value="F:metal ion binding"/>
    <property type="evidence" value="ECO:0007669"/>
    <property type="project" value="UniProtKB-KW"/>
</dbReference>
<dbReference type="OrthoDB" id="7346027at2"/>
<dbReference type="EMBL" id="PVTD01000008">
    <property type="protein sequence ID" value="PRY21876.1"/>
    <property type="molecule type" value="Genomic_DNA"/>
</dbReference>
<proteinExistence type="predicted"/>
<dbReference type="GO" id="GO:0016829">
    <property type="term" value="F:lyase activity"/>
    <property type="evidence" value="ECO:0007669"/>
    <property type="project" value="UniProtKB-KW"/>
</dbReference>
<dbReference type="PANTHER" id="PTHR33542">
    <property type="entry name" value="SIROHYDROCHLORIN FERROCHELATASE, CHLOROPLASTIC"/>
    <property type="match status" value="1"/>
</dbReference>
<dbReference type="PANTHER" id="PTHR33542:SF3">
    <property type="entry name" value="SIROHYDROCHLORIN FERROCHELATASE, CHLOROPLASTIC"/>
    <property type="match status" value="1"/>
</dbReference>
<keyword evidence="2" id="KW-0456">Lyase</keyword>
<dbReference type="SUPFAM" id="SSF53800">
    <property type="entry name" value="Chelatase"/>
    <property type="match status" value="1"/>
</dbReference>
<dbReference type="Proteomes" id="UP000239480">
    <property type="component" value="Unassembled WGS sequence"/>
</dbReference>
<keyword evidence="1" id="KW-0479">Metal-binding</keyword>
<sequence length="247" mass="26279">MSGTRLPFQKAQAIEALIVAHGQPSDPGPAEQALREIADKVAAMLPGWHVQSATMAAPGELERVLEQATDTPFVYPLFMSDGWFTETALPARLGIARDRVLSPFGLSARLPVLATQSLSSIARDQGWQHQSTEILVAAHGSASGRENPASRTYRFAHALSLLAPWQRVRVGFLEQDPLLSAVAANCGHNTICVPFFAADGYHVACDIPNDLRAGGFSGVISKSVGRADYAPTLIAEALQGAILENAA</sequence>
<dbReference type="InterPro" id="IPR050963">
    <property type="entry name" value="Sirohydro_Cobaltochel/CbiX"/>
</dbReference>
<dbReference type="Pfam" id="PF01903">
    <property type="entry name" value="CbiX"/>
    <property type="match status" value="1"/>
</dbReference>
<accession>A0A2T0RL03</accession>
<dbReference type="AlphaFoldDB" id="A0A2T0RL03"/>
<dbReference type="Gene3D" id="3.40.50.1400">
    <property type="match status" value="2"/>
</dbReference>
<dbReference type="InterPro" id="IPR002762">
    <property type="entry name" value="CbiX-like"/>
</dbReference>